<dbReference type="Proteomes" id="UP000807342">
    <property type="component" value="Unassembled WGS sequence"/>
</dbReference>
<keyword evidence="1" id="KW-0732">Signal</keyword>
<name>A0A9P5X6R0_9AGAR</name>
<proteinExistence type="predicted"/>
<evidence type="ECO:0008006" key="4">
    <source>
        <dbReference type="Google" id="ProtNLM"/>
    </source>
</evidence>
<organism evidence="2 3">
    <name type="scientific">Macrolepiota fuliginosa MF-IS2</name>
    <dbReference type="NCBI Taxonomy" id="1400762"/>
    <lineage>
        <taxon>Eukaryota</taxon>
        <taxon>Fungi</taxon>
        <taxon>Dikarya</taxon>
        <taxon>Basidiomycota</taxon>
        <taxon>Agaricomycotina</taxon>
        <taxon>Agaricomycetes</taxon>
        <taxon>Agaricomycetidae</taxon>
        <taxon>Agaricales</taxon>
        <taxon>Agaricineae</taxon>
        <taxon>Agaricaceae</taxon>
        <taxon>Macrolepiota</taxon>
    </lineage>
</organism>
<dbReference type="AlphaFoldDB" id="A0A9P5X6R0"/>
<keyword evidence="3" id="KW-1185">Reference proteome</keyword>
<reference evidence="2" key="1">
    <citation type="submission" date="2020-11" db="EMBL/GenBank/DDBJ databases">
        <authorList>
            <consortium name="DOE Joint Genome Institute"/>
            <person name="Ahrendt S."/>
            <person name="Riley R."/>
            <person name="Andreopoulos W."/>
            <person name="Labutti K."/>
            <person name="Pangilinan J."/>
            <person name="Ruiz-Duenas F.J."/>
            <person name="Barrasa J.M."/>
            <person name="Sanchez-Garcia M."/>
            <person name="Camarero S."/>
            <person name="Miyauchi S."/>
            <person name="Serrano A."/>
            <person name="Linde D."/>
            <person name="Babiker R."/>
            <person name="Drula E."/>
            <person name="Ayuso-Fernandez I."/>
            <person name="Pacheco R."/>
            <person name="Padilla G."/>
            <person name="Ferreira P."/>
            <person name="Barriuso J."/>
            <person name="Kellner H."/>
            <person name="Castanera R."/>
            <person name="Alfaro M."/>
            <person name="Ramirez L."/>
            <person name="Pisabarro A.G."/>
            <person name="Kuo A."/>
            <person name="Tritt A."/>
            <person name="Lipzen A."/>
            <person name="He G."/>
            <person name="Yan M."/>
            <person name="Ng V."/>
            <person name="Cullen D."/>
            <person name="Martin F."/>
            <person name="Rosso M.-N."/>
            <person name="Henrissat B."/>
            <person name="Hibbett D."/>
            <person name="Martinez A.T."/>
            <person name="Grigoriev I.V."/>
        </authorList>
    </citation>
    <scope>NUCLEOTIDE SEQUENCE</scope>
    <source>
        <strain evidence="2">MF-IS2</strain>
    </source>
</reference>
<evidence type="ECO:0000256" key="1">
    <source>
        <dbReference type="SAM" id="SignalP"/>
    </source>
</evidence>
<evidence type="ECO:0000313" key="3">
    <source>
        <dbReference type="Proteomes" id="UP000807342"/>
    </source>
</evidence>
<gene>
    <name evidence="2" type="ORF">P691DRAFT_784640</name>
</gene>
<feature type="signal peptide" evidence="1">
    <location>
        <begin position="1"/>
        <end position="21"/>
    </location>
</feature>
<protein>
    <recommendedName>
        <fullName evidence="4">Granulins domain-containing protein</fullName>
    </recommendedName>
</protein>
<comment type="caution">
    <text evidence="2">The sequence shown here is derived from an EMBL/GenBank/DDBJ whole genome shotgun (WGS) entry which is preliminary data.</text>
</comment>
<evidence type="ECO:0000313" key="2">
    <source>
        <dbReference type="EMBL" id="KAF9445863.1"/>
    </source>
</evidence>
<feature type="chain" id="PRO_5040258660" description="Granulins domain-containing protein" evidence="1">
    <location>
        <begin position="22"/>
        <end position="110"/>
    </location>
</feature>
<accession>A0A9P5X6R0</accession>
<sequence length="110" mass="11525">MRFSITSLIVIGAYLISTAAAAEATPAQAGTSALDKRQGCPNGFGWCSSTGVCCPRGGECCRNATNAGLATRVCPGVALTARFAAERPQMFPSSRHWDFSVLEGIVQQNL</sequence>
<dbReference type="EMBL" id="MU151276">
    <property type="protein sequence ID" value="KAF9445863.1"/>
    <property type="molecule type" value="Genomic_DNA"/>
</dbReference>